<name>A0A9Q3BP67_9BASI</name>
<dbReference type="EMBL" id="AVOT02001833">
    <property type="protein sequence ID" value="MBW0468330.1"/>
    <property type="molecule type" value="Genomic_DNA"/>
</dbReference>
<dbReference type="PANTHER" id="PTHR37984:SF5">
    <property type="entry name" value="PROTEIN NYNRIN-LIKE"/>
    <property type="match status" value="1"/>
</dbReference>
<dbReference type="Proteomes" id="UP000765509">
    <property type="component" value="Unassembled WGS sequence"/>
</dbReference>
<protein>
    <recommendedName>
        <fullName evidence="3">Integrase catalytic domain-containing protein</fullName>
    </recommendedName>
</protein>
<comment type="caution">
    <text evidence="1">The sequence shown here is derived from an EMBL/GenBank/DDBJ whole genome shotgun (WGS) entry which is preliminary data.</text>
</comment>
<dbReference type="AlphaFoldDB" id="A0A9Q3BP67"/>
<gene>
    <name evidence="1" type="ORF">O181_008045</name>
</gene>
<sequence length="89" mass="10451">MEKEVLFWNKIIAKCVVSKIIISDRDPRFKSEFWTNLYGMLGAKLAFSTDYYPQKDGPYERMIQTMSDINKGLCAYVMEYKDNEGYTPD</sequence>
<accession>A0A9Q3BP67</accession>
<evidence type="ECO:0008006" key="3">
    <source>
        <dbReference type="Google" id="ProtNLM"/>
    </source>
</evidence>
<dbReference type="GO" id="GO:0003676">
    <property type="term" value="F:nucleic acid binding"/>
    <property type="evidence" value="ECO:0007669"/>
    <property type="project" value="InterPro"/>
</dbReference>
<proteinExistence type="predicted"/>
<dbReference type="InterPro" id="IPR036397">
    <property type="entry name" value="RNaseH_sf"/>
</dbReference>
<dbReference type="OrthoDB" id="4366004at2759"/>
<reference evidence="1" key="1">
    <citation type="submission" date="2021-03" db="EMBL/GenBank/DDBJ databases">
        <title>Draft genome sequence of rust myrtle Austropuccinia psidii MF-1, a brazilian biotype.</title>
        <authorList>
            <person name="Quecine M.C."/>
            <person name="Pachon D.M.R."/>
            <person name="Bonatelli M.L."/>
            <person name="Correr F.H."/>
            <person name="Franceschini L.M."/>
            <person name="Leite T.F."/>
            <person name="Margarido G.R.A."/>
            <person name="Almeida C.A."/>
            <person name="Ferrarezi J.A."/>
            <person name="Labate C.A."/>
        </authorList>
    </citation>
    <scope>NUCLEOTIDE SEQUENCE</scope>
    <source>
        <strain evidence="1">MF-1</strain>
    </source>
</reference>
<organism evidence="1 2">
    <name type="scientific">Austropuccinia psidii MF-1</name>
    <dbReference type="NCBI Taxonomy" id="1389203"/>
    <lineage>
        <taxon>Eukaryota</taxon>
        <taxon>Fungi</taxon>
        <taxon>Dikarya</taxon>
        <taxon>Basidiomycota</taxon>
        <taxon>Pucciniomycotina</taxon>
        <taxon>Pucciniomycetes</taxon>
        <taxon>Pucciniales</taxon>
        <taxon>Sphaerophragmiaceae</taxon>
        <taxon>Austropuccinia</taxon>
    </lineage>
</organism>
<dbReference type="InterPro" id="IPR012337">
    <property type="entry name" value="RNaseH-like_sf"/>
</dbReference>
<dbReference type="Gene3D" id="3.30.420.10">
    <property type="entry name" value="Ribonuclease H-like superfamily/Ribonuclease H"/>
    <property type="match status" value="1"/>
</dbReference>
<evidence type="ECO:0000313" key="1">
    <source>
        <dbReference type="EMBL" id="MBW0468330.1"/>
    </source>
</evidence>
<keyword evidence="2" id="KW-1185">Reference proteome</keyword>
<dbReference type="SUPFAM" id="SSF53098">
    <property type="entry name" value="Ribonuclease H-like"/>
    <property type="match status" value="1"/>
</dbReference>
<evidence type="ECO:0000313" key="2">
    <source>
        <dbReference type="Proteomes" id="UP000765509"/>
    </source>
</evidence>
<dbReference type="InterPro" id="IPR050951">
    <property type="entry name" value="Retrovirus_Pol_polyprotein"/>
</dbReference>
<dbReference type="PANTHER" id="PTHR37984">
    <property type="entry name" value="PROTEIN CBG26694"/>
    <property type="match status" value="1"/>
</dbReference>